<dbReference type="PANTHER" id="PTHR43433:SF5">
    <property type="entry name" value="AB HYDROLASE-1 DOMAIN-CONTAINING PROTEIN"/>
    <property type="match status" value="1"/>
</dbReference>
<reference evidence="3" key="1">
    <citation type="journal article" date="2019" name="Int. J. Syst. Evol. Microbiol.">
        <title>The Global Catalogue of Microorganisms (GCM) 10K type strain sequencing project: providing services to taxonomists for standard genome sequencing and annotation.</title>
        <authorList>
            <consortium name="The Broad Institute Genomics Platform"/>
            <consortium name="The Broad Institute Genome Sequencing Center for Infectious Disease"/>
            <person name="Wu L."/>
            <person name="Ma J."/>
        </authorList>
    </citation>
    <scope>NUCLEOTIDE SEQUENCE [LARGE SCALE GENOMIC DNA]</scope>
    <source>
        <strain evidence="3">CGMCC 1.12664</strain>
    </source>
</reference>
<dbReference type="SUPFAM" id="SSF53474">
    <property type="entry name" value="alpha/beta-Hydrolases"/>
    <property type="match status" value="1"/>
</dbReference>
<evidence type="ECO:0000313" key="3">
    <source>
        <dbReference type="Proteomes" id="UP000612855"/>
    </source>
</evidence>
<dbReference type="Pfam" id="PF00561">
    <property type="entry name" value="Abhydrolase_1"/>
    <property type="match status" value="1"/>
</dbReference>
<dbReference type="RefSeq" id="WP_188478069.1">
    <property type="nucleotide sequence ID" value="NZ_BMFJ01000001.1"/>
</dbReference>
<comment type="caution">
    <text evidence="2">The sequence shown here is derived from an EMBL/GenBank/DDBJ whole genome shotgun (WGS) entry which is preliminary data.</text>
</comment>
<dbReference type="Gene3D" id="3.40.50.1820">
    <property type="entry name" value="alpha/beta hydrolase"/>
    <property type="match status" value="1"/>
</dbReference>
<sequence length="283" mass="29738">MSLDTRPPADTAYTDVDGTRIAWRSQGEGRPLLMLNRFRAAMADWDPALIDGLARNHRVITFDSAGVGASDGTVPETLEGAADVAMGLARAIGLETPHALGWSMGGMTAQILAAKYGDGLGGVVLAGTTPSFAVDGATPVPDEWLNVATTPSYTVDDMLFLFYTDTDAGRLAGRSSLARIGGGDPVAGATPKTTLQTMAGQGVPTRKFFAGEDGAFRMLKDIKVPVLVANGDRDRAFAVENSVALAKAIPGAQLSIYPDAGHAFHFQYADRFADEVTDFLKVA</sequence>
<dbReference type="EMBL" id="BMFJ01000001">
    <property type="protein sequence ID" value="GGE36806.1"/>
    <property type="molecule type" value="Genomic_DNA"/>
</dbReference>
<dbReference type="AlphaFoldDB" id="A0A917A9N8"/>
<keyword evidence="2" id="KW-0378">Hydrolase</keyword>
<dbReference type="InterPro" id="IPR029058">
    <property type="entry name" value="AB_hydrolase_fold"/>
</dbReference>
<feature type="domain" description="AB hydrolase-1" evidence="1">
    <location>
        <begin position="42"/>
        <end position="267"/>
    </location>
</feature>
<dbReference type="GO" id="GO:0016787">
    <property type="term" value="F:hydrolase activity"/>
    <property type="evidence" value="ECO:0007669"/>
    <property type="project" value="UniProtKB-KW"/>
</dbReference>
<dbReference type="InterPro" id="IPR050471">
    <property type="entry name" value="AB_hydrolase"/>
</dbReference>
<accession>A0A917A9N8</accession>
<evidence type="ECO:0000259" key="1">
    <source>
        <dbReference type="Pfam" id="PF00561"/>
    </source>
</evidence>
<proteinExistence type="predicted"/>
<gene>
    <name evidence="2" type="ORF">GCM10011360_25740</name>
</gene>
<evidence type="ECO:0000313" key="2">
    <source>
        <dbReference type="EMBL" id="GGE36806.1"/>
    </source>
</evidence>
<dbReference type="InterPro" id="IPR000073">
    <property type="entry name" value="AB_hydrolase_1"/>
</dbReference>
<dbReference type="Proteomes" id="UP000612855">
    <property type="component" value="Unassembled WGS sequence"/>
</dbReference>
<protein>
    <submittedName>
        <fullName evidence="2">Alpha/beta hydrolase</fullName>
    </submittedName>
</protein>
<dbReference type="PANTHER" id="PTHR43433">
    <property type="entry name" value="HYDROLASE, ALPHA/BETA FOLD FAMILY PROTEIN"/>
    <property type="match status" value="1"/>
</dbReference>
<dbReference type="PRINTS" id="PR00111">
    <property type="entry name" value="ABHYDROLASE"/>
</dbReference>
<organism evidence="2 3">
    <name type="scientific">Primorskyibacter flagellatus</name>
    <dbReference type="NCBI Taxonomy" id="1387277"/>
    <lineage>
        <taxon>Bacteria</taxon>
        <taxon>Pseudomonadati</taxon>
        <taxon>Pseudomonadota</taxon>
        <taxon>Alphaproteobacteria</taxon>
        <taxon>Rhodobacterales</taxon>
        <taxon>Roseobacteraceae</taxon>
        <taxon>Primorskyibacter</taxon>
    </lineage>
</organism>
<name>A0A917A9N8_9RHOB</name>
<keyword evidence="3" id="KW-1185">Reference proteome</keyword>